<gene>
    <name evidence="3" type="ORF">SO694_00002842</name>
</gene>
<dbReference type="EMBL" id="JBBJCI010000034">
    <property type="protein sequence ID" value="KAK7253856.1"/>
    <property type="molecule type" value="Genomic_DNA"/>
</dbReference>
<sequence>MADTEEKDDEKAGDDEMGTYTPSQIDIDAIASAKSLGDAMRLLAPQLEGLPRRSRGKYGKRKHLTPEEKAELTRRRNRENARSTRMRRKMYIKHLQQVAETLKERHDELNSKMAAPPPDGYTRRRDAVRRFLELRGARCLDPSSWREVLGDGFVLTLPPTPYRAYPDEELRQPSVRTVAGLDALLADVASLNAALDAASAGRAEANARRGLDKKRKRANPPRGPAGLAYEVDPGSIVHVGDVYMCAYACTVSVEDPAGLVSATHAGMAKCTFAPDHTLAAVHLRFDAATVHATLRDLESAPAPPPS</sequence>
<feature type="compositionally biased region" description="Acidic residues" evidence="1">
    <location>
        <begin position="1"/>
        <end position="17"/>
    </location>
</feature>
<feature type="compositionally biased region" description="Basic residues" evidence="1">
    <location>
        <begin position="52"/>
        <end position="63"/>
    </location>
</feature>
<feature type="domain" description="BZIP" evidence="2">
    <location>
        <begin position="65"/>
        <end position="134"/>
    </location>
</feature>
<proteinExistence type="predicted"/>
<keyword evidence="4" id="KW-1185">Reference proteome</keyword>
<accession>A0ABR1GDH6</accession>
<feature type="region of interest" description="Disordered" evidence="1">
    <location>
        <begin position="202"/>
        <end position="226"/>
    </location>
</feature>
<comment type="caution">
    <text evidence="3">The sequence shown here is derived from an EMBL/GenBank/DDBJ whole genome shotgun (WGS) entry which is preliminary data.</text>
</comment>
<evidence type="ECO:0000256" key="1">
    <source>
        <dbReference type="SAM" id="MobiDB-lite"/>
    </source>
</evidence>
<evidence type="ECO:0000259" key="2">
    <source>
        <dbReference type="SMART" id="SM00338"/>
    </source>
</evidence>
<feature type="region of interest" description="Disordered" evidence="1">
    <location>
        <begin position="1"/>
        <end position="22"/>
    </location>
</feature>
<dbReference type="InterPro" id="IPR046347">
    <property type="entry name" value="bZIP_sf"/>
</dbReference>
<evidence type="ECO:0000313" key="3">
    <source>
        <dbReference type="EMBL" id="KAK7253856.1"/>
    </source>
</evidence>
<protein>
    <recommendedName>
        <fullName evidence="2">BZIP domain-containing protein</fullName>
    </recommendedName>
</protein>
<dbReference type="SUPFAM" id="SSF57959">
    <property type="entry name" value="Leucine zipper domain"/>
    <property type="match status" value="1"/>
</dbReference>
<dbReference type="CDD" id="cd14809">
    <property type="entry name" value="bZIP_AUREO-like"/>
    <property type="match status" value="1"/>
</dbReference>
<dbReference type="SMART" id="SM00338">
    <property type="entry name" value="BRLZ"/>
    <property type="match status" value="1"/>
</dbReference>
<organism evidence="3 4">
    <name type="scientific">Aureococcus anophagefferens</name>
    <name type="common">Harmful bloom alga</name>
    <dbReference type="NCBI Taxonomy" id="44056"/>
    <lineage>
        <taxon>Eukaryota</taxon>
        <taxon>Sar</taxon>
        <taxon>Stramenopiles</taxon>
        <taxon>Ochrophyta</taxon>
        <taxon>Pelagophyceae</taxon>
        <taxon>Pelagomonadales</taxon>
        <taxon>Pelagomonadaceae</taxon>
        <taxon>Aureococcus</taxon>
    </lineage>
</organism>
<dbReference type="InterPro" id="IPR004827">
    <property type="entry name" value="bZIP"/>
</dbReference>
<evidence type="ECO:0000313" key="4">
    <source>
        <dbReference type="Proteomes" id="UP001363151"/>
    </source>
</evidence>
<reference evidence="3 4" key="1">
    <citation type="submission" date="2024-03" db="EMBL/GenBank/DDBJ databases">
        <title>Aureococcus anophagefferens CCMP1851 and Kratosvirus quantuckense: Draft genome of a second virus-susceptible host strain in the model system.</title>
        <authorList>
            <person name="Chase E."/>
            <person name="Truchon A.R."/>
            <person name="Schepens W."/>
            <person name="Wilhelm S.W."/>
        </authorList>
    </citation>
    <scope>NUCLEOTIDE SEQUENCE [LARGE SCALE GENOMIC DNA]</scope>
    <source>
        <strain evidence="3 4">CCMP1851</strain>
    </source>
</reference>
<feature type="region of interest" description="Disordered" evidence="1">
    <location>
        <begin position="50"/>
        <end position="84"/>
    </location>
</feature>
<dbReference type="Proteomes" id="UP001363151">
    <property type="component" value="Unassembled WGS sequence"/>
</dbReference>
<name>A0ABR1GDH6_AURAN</name>
<dbReference type="Gene3D" id="1.20.5.170">
    <property type="match status" value="1"/>
</dbReference>
<feature type="compositionally biased region" description="Basic and acidic residues" evidence="1">
    <location>
        <begin position="64"/>
        <end position="82"/>
    </location>
</feature>